<dbReference type="GeneID" id="15391783"/>
<keyword evidence="3 9" id="KW-0032">Aminotransferase</keyword>
<dbReference type="HOGENOM" id="CLU_027686_1_1_2"/>
<evidence type="ECO:0000313" key="10">
    <source>
        <dbReference type="Proteomes" id="UP000013307"/>
    </source>
</evidence>
<evidence type="ECO:0000256" key="7">
    <source>
        <dbReference type="RuleBase" id="RU004504"/>
    </source>
</evidence>
<dbReference type="SUPFAM" id="SSF53383">
    <property type="entry name" value="PLP-dependent transferases"/>
    <property type="match status" value="1"/>
</dbReference>
<dbReference type="KEGG" id="ast:Asulf_00137"/>
<evidence type="ECO:0000256" key="3">
    <source>
        <dbReference type="ARBA" id="ARBA00022576"/>
    </source>
</evidence>
<feature type="domain" description="Aminotransferase class V" evidence="8">
    <location>
        <begin position="28"/>
        <end position="324"/>
    </location>
</feature>
<gene>
    <name evidence="9" type="ORF">Asulf_00137</name>
</gene>
<dbReference type="InterPro" id="IPR015422">
    <property type="entry name" value="PyrdxlP-dep_Trfase_small"/>
</dbReference>
<evidence type="ECO:0000256" key="5">
    <source>
        <dbReference type="ARBA" id="ARBA00022898"/>
    </source>
</evidence>
<reference evidence="9 10" key="1">
    <citation type="journal article" date="2013" name="Genome Announc.">
        <title>Complete Genome Sequence of the Thermophilic and Facultatively Chemolithoautotrophic Sulfate Reducer Archaeoglobus sulfaticallidus Strain PM70-1T.</title>
        <authorList>
            <person name="Stokke R."/>
            <person name="Hocking W.P."/>
            <person name="Steinsbu B.O."/>
            <person name="Steen I.H."/>
        </authorList>
    </citation>
    <scope>NUCLEOTIDE SEQUENCE [LARGE SCALE GENOMIC DNA]</scope>
    <source>
        <strain evidence="9">PM70-1</strain>
    </source>
</reference>
<evidence type="ECO:0000256" key="6">
    <source>
        <dbReference type="RuleBase" id="RU004075"/>
    </source>
</evidence>
<dbReference type="InterPro" id="IPR024169">
    <property type="entry name" value="SP_NH2Trfase/AEP_transaminase"/>
</dbReference>
<evidence type="ECO:0000256" key="2">
    <source>
        <dbReference type="ARBA" id="ARBA00009236"/>
    </source>
</evidence>
<dbReference type="Gene3D" id="3.90.1150.10">
    <property type="entry name" value="Aspartate Aminotransferase, domain 1"/>
    <property type="match status" value="1"/>
</dbReference>
<keyword evidence="4 9" id="KW-0808">Transferase</keyword>
<dbReference type="STRING" id="387631.Asulf_00137"/>
<organism evidence="9 10">
    <name type="scientific">Archaeoglobus sulfaticallidus PM70-1</name>
    <dbReference type="NCBI Taxonomy" id="387631"/>
    <lineage>
        <taxon>Archaea</taxon>
        <taxon>Methanobacteriati</taxon>
        <taxon>Methanobacteriota</taxon>
        <taxon>Archaeoglobi</taxon>
        <taxon>Archaeoglobales</taxon>
        <taxon>Archaeoglobaceae</taxon>
        <taxon>Archaeoglobus</taxon>
    </lineage>
</organism>
<dbReference type="Gene3D" id="3.40.640.10">
    <property type="entry name" value="Type I PLP-dependent aspartate aminotransferase-like (Major domain)"/>
    <property type="match status" value="1"/>
</dbReference>
<evidence type="ECO:0000256" key="4">
    <source>
        <dbReference type="ARBA" id="ARBA00022679"/>
    </source>
</evidence>
<dbReference type="GO" id="GO:0008453">
    <property type="term" value="F:alanine-glyoxylate transaminase activity"/>
    <property type="evidence" value="ECO:0007669"/>
    <property type="project" value="TreeGrafter"/>
</dbReference>
<dbReference type="PROSITE" id="PS00595">
    <property type="entry name" value="AA_TRANSFER_CLASS_5"/>
    <property type="match status" value="1"/>
</dbReference>
<name>N0BAZ8_9EURY</name>
<dbReference type="InterPro" id="IPR015421">
    <property type="entry name" value="PyrdxlP-dep_Trfase_major"/>
</dbReference>
<evidence type="ECO:0000313" key="9">
    <source>
        <dbReference type="EMBL" id="AGK60173.1"/>
    </source>
</evidence>
<dbReference type="GO" id="GO:0019265">
    <property type="term" value="P:glycine biosynthetic process, by transamination of glyoxylate"/>
    <property type="evidence" value="ECO:0007669"/>
    <property type="project" value="TreeGrafter"/>
</dbReference>
<dbReference type="Proteomes" id="UP000013307">
    <property type="component" value="Chromosome"/>
</dbReference>
<dbReference type="RefSeq" id="WP_015589772.1">
    <property type="nucleotide sequence ID" value="NC_021169.1"/>
</dbReference>
<comment type="cofactor">
    <cofactor evidence="1 7">
        <name>pyridoxal 5'-phosphate</name>
        <dbReference type="ChEBI" id="CHEBI:597326"/>
    </cofactor>
</comment>
<dbReference type="InterPro" id="IPR000192">
    <property type="entry name" value="Aminotrans_V_dom"/>
</dbReference>
<dbReference type="AlphaFoldDB" id="N0BAZ8"/>
<dbReference type="PANTHER" id="PTHR21152">
    <property type="entry name" value="AMINOTRANSFERASE CLASS V"/>
    <property type="match status" value="1"/>
</dbReference>
<accession>N0BAZ8</accession>
<dbReference type="InterPro" id="IPR020578">
    <property type="entry name" value="Aminotrans_V_PyrdxlP_BS"/>
</dbReference>
<evidence type="ECO:0000259" key="8">
    <source>
        <dbReference type="Pfam" id="PF00266"/>
    </source>
</evidence>
<dbReference type="eggNOG" id="arCOG00082">
    <property type="taxonomic scope" value="Archaea"/>
</dbReference>
<comment type="similarity">
    <text evidence="2 6">Belongs to the class-V pyridoxal-phosphate-dependent aminotransferase family.</text>
</comment>
<dbReference type="EMBL" id="CP005290">
    <property type="protein sequence ID" value="AGK60173.1"/>
    <property type="molecule type" value="Genomic_DNA"/>
</dbReference>
<evidence type="ECO:0000256" key="1">
    <source>
        <dbReference type="ARBA" id="ARBA00001933"/>
    </source>
</evidence>
<dbReference type="PANTHER" id="PTHR21152:SF24">
    <property type="entry name" value="ALANINE--GLYOXYLATE AMINOTRANSFERASE 1"/>
    <property type="match status" value="1"/>
</dbReference>
<proteinExistence type="inferred from homology"/>
<protein>
    <submittedName>
        <fullName evidence="9">L-aspartate aminotransferase apoenzyme /phosphoserine aminotransferase apoenzyme</fullName>
    </submittedName>
</protein>
<dbReference type="InterPro" id="IPR015424">
    <property type="entry name" value="PyrdxlP-dep_Trfase"/>
</dbReference>
<sequence>MKFDELLMIPGPVQVHSRILNAMAKPLIGHRTPEFSDIMKNCTLGLKELFGTDGDVYLISGSGTAGMEAAISSFSKVSRITCIDNGKFGDRLCRIASRYTEVDALRFEWGESIDLEKVKESLENGSEAVAFVHNETSTGILNPAREIAKIAKKHSALVIMDGITSVGGDEVKMDEWGIDVAIVGSQKCLGIPPGLAAVAVNERAWEFYNEKAPFYLDLMAYKKKLKDWQTPYTPAVPLFVALNEAIEMIKEEGLENRIQRHRKFSRAVREWAVNAGLELFPRLNEYSSYSNTVTAIKMPEGITDKELRGTLKQEYSITISGGQEHLKGKIFRIGTMGNIGKREVVATLMAVEDILTRKGCAVPAINHALEVLK</sequence>
<keyword evidence="10" id="KW-1185">Reference proteome</keyword>
<dbReference type="OrthoDB" id="35685at2157"/>
<dbReference type="PIRSF" id="PIRSF000524">
    <property type="entry name" value="SPT"/>
    <property type="match status" value="1"/>
</dbReference>
<dbReference type="GO" id="GO:0004760">
    <property type="term" value="F:L-serine-pyruvate transaminase activity"/>
    <property type="evidence" value="ECO:0007669"/>
    <property type="project" value="TreeGrafter"/>
</dbReference>
<dbReference type="Pfam" id="PF00266">
    <property type="entry name" value="Aminotran_5"/>
    <property type="match status" value="1"/>
</dbReference>
<keyword evidence="5" id="KW-0663">Pyridoxal phosphate</keyword>